<comment type="caution">
    <text evidence="3">The sequence shown here is derived from an EMBL/GenBank/DDBJ whole genome shotgun (WGS) entry which is preliminary data.</text>
</comment>
<dbReference type="RefSeq" id="WP_283413084.1">
    <property type="nucleotide sequence ID" value="NZ_FXUA01000003.1"/>
</dbReference>
<dbReference type="EMBL" id="FXUA01000003">
    <property type="protein sequence ID" value="SMP23240.1"/>
    <property type="molecule type" value="Genomic_DNA"/>
</dbReference>
<name>A0ABY1P3J3_9BACT</name>
<organism evidence="3 4">
    <name type="scientific">Algoriphagus winogradskyi</name>
    <dbReference type="NCBI Taxonomy" id="237017"/>
    <lineage>
        <taxon>Bacteria</taxon>
        <taxon>Pseudomonadati</taxon>
        <taxon>Bacteroidota</taxon>
        <taxon>Cytophagia</taxon>
        <taxon>Cytophagales</taxon>
        <taxon>Cyclobacteriaceae</taxon>
        <taxon>Algoriphagus</taxon>
    </lineage>
</organism>
<reference evidence="3 4" key="1">
    <citation type="submission" date="2017-05" db="EMBL/GenBank/DDBJ databases">
        <authorList>
            <person name="Varghese N."/>
            <person name="Submissions S."/>
        </authorList>
    </citation>
    <scope>NUCLEOTIDE SEQUENCE [LARGE SCALE GENOMIC DNA]</scope>
    <source>
        <strain evidence="3 4">DSM 15360</strain>
    </source>
</reference>
<dbReference type="Proteomes" id="UP001157915">
    <property type="component" value="Unassembled WGS sequence"/>
</dbReference>
<evidence type="ECO:0008006" key="5">
    <source>
        <dbReference type="Google" id="ProtNLM"/>
    </source>
</evidence>
<feature type="domain" description="Deacetylase PdaC" evidence="2">
    <location>
        <begin position="43"/>
        <end position="144"/>
    </location>
</feature>
<dbReference type="InterPro" id="IPR037126">
    <property type="entry name" value="PdaC/RsiV-like_sf"/>
</dbReference>
<evidence type="ECO:0000313" key="4">
    <source>
        <dbReference type="Proteomes" id="UP001157915"/>
    </source>
</evidence>
<dbReference type="Pfam" id="PF13739">
    <property type="entry name" value="PdaC"/>
    <property type="match status" value="1"/>
</dbReference>
<sequence length="250" mass="28580">MKYLVIIVAFLCVACSKPTRVEEQIVEQLNFSTKTFTSERCIDDNCAKVEMTWPVAENGAAASSINQEVSQQLLVYFQQDKTYNNLDSAAKEYLNSYEEFKSDFPDAPGGWAIEVNVEKSYESDSTLSFKFSEYNFSGGAHPNSSVYYMNFDKTSGEYLSIDRVVLDNTKMLELAEQAFRQYHEVEEGVELKDDGRFFLPETGFFLPNAIGYENDKLHLTYIPYEIGPYVLGYTELEFPLEDLKGVVREK</sequence>
<dbReference type="InterPro" id="IPR025303">
    <property type="entry name" value="PdaC"/>
</dbReference>
<dbReference type="Gene3D" id="3.90.640.20">
    <property type="entry name" value="Heat-shock cognate protein, ATPase"/>
    <property type="match status" value="1"/>
</dbReference>
<protein>
    <recommendedName>
        <fullName evidence="5">Deacetylase PdaC domain-containing protein</fullName>
    </recommendedName>
</protein>
<dbReference type="Pfam" id="PF11738">
    <property type="entry name" value="DUF3298"/>
    <property type="match status" value="1"/>
</dbReference>
<feature type="domain" description="DUF3298" evidence="1">
    <location>
        <begin position="170"/>
        <end position="240"/>
    </location>
</feature>
<dbReference type="Gene3D" id="3.30.565.40">
    <property type="entry name" value="Fervidobacterium nodosum Rt17-B1 like"/>
    <property type="match status" value="1"/>
</dbReference>
<evidence type="ECO:0000259" key="1">
    <source>
        <dbReference type="Pfam" id="PF11738"/>
    </source>
</evidence>
<accession>A0ABY1P3J3</accession>
<proteinExistence type="predicted"/>
<gene>
    <name evidence="3" type="ORF">SAMN06265367_103581</name>
</gene>
<keyword evidence="4" id="KW-1185">Reference proteome</keyword>
<evidence type="ECO:0000259" key="2">
    <source>
        <dbReference type="Pfam" id="PF13739"/>
    </source>
</evidence>
<dbReference type="InterPro" id="IPR021729">
    <property type="entry name" value="DUF3298"/>
</dbReference>
<evidence type="ECO:0000313" key="3">
    <source>
        <dbReference type="EMBL" id="SMP23240.1"/>
    </source>
</evidence>